<dbReference type="InterPro" id="IPR010998">
    <property type="entry name" value="Integrase_recombinase_N"/>
</dbReference>
<evidence type="ECO:0000256" key="1">
    <source>
        <dbReference type="ARBA" id="ARBA00008857"/>
    </source>
</evidence>
<keyword evidence="3" id="KW-0238">DNA-binding</keyword>
<evidence type="ECO:0000259" key="5">
    <source>
        <dbReference type="PROSITE" id="PS51898"/>
    </source>
</evidence>
<dbReference type="Proteomes" id="UP000324497">
    <property type="component" value="Chromosome"/>
</dbReference>
<dbReference type="InterPro" id="IPR011010">
    <property type="entry name" value="DNA_brk_join_enz"/>
</dbReference>
<dbReference type="Gene3D" id="1.10.150.130">
    <property type="match status" value="1"/>
</dbReference>
<evidence type="ECO:0000256" key="4">
    <source>
        <dbReference type="ARBA" id="ARBA00023172"/>
    </source>
</evidence>
<proteinExistence type="inferred from homology"/>
<dbReference type="InterPro" id="IPR028259">
    <property type="entry name" value="AP2-like_int_N"/>
</dbReference>
<gene>
    <name evidence="6" type="ORF">BSQ50_06775</name>
</gene>
<dbReference type="KEGG" id="lng:BSQ50_06775"/>
<dbReference type="AlphaFoldDB" id="A0A3S6QWZ6"/>
<keyword evidence="7" id="KW-1185">Reference proteome</keyword>
<dbReference type="EMBL" id="CP018180">
    <property type="protein sequence ID" value="AUJ32289.1"/>
    <property type="molecule type" value="Genomic_DNA"/>
</dbReference>
<dbReference type="InterPro" id="IPR004107">
    <property type="entry name" value="Integrase_SAM-like_N"/>
</dbReference>
<protein>
    <recommendedName>
        <fullName evidence="5">Tyr recombinase domain-containing protein</fullName>
    </recommendedName>
</protein>
<dbReference type="InterPro" id="IPR002104">
    <property type="entry name" value="Integrase_catalytic"/>
</dbReference>
<dbReference type="RefSeq" id="WP_148126786.1">
    <property type="nucleotide sequence ID" value="NZ_CP018180.1"/>
</dbReference>
<dbReference type="GO" id="GO:0015074">
    <property type="term" value="P:DNA integration"/>
    <property type="evidence" value="ECO:0007669"/>
    <property type="project" value="UniProtKB-KW"/>
</dbReference>
<dbReference type="Pfam" id="PF00589">
    <property type="entry name" value="Phage_integrase"/>
    <property type="match status" value="1"/>
</dbReference>
<dbReference type="PROSITE" id="PS51898">
    <property type="entry name" value="TYR_RECOMBINASE"/>
    <property type="match status" value="1"/>
</dbReference>
<accession>A0A3S6QWZ6</accession>
<dbReference type="Pfam" id="PF14659">
    <property type="entry name" value="Phage_int_SAM_3"/>
    <property type="match status" value="1"/>
</dbReference>
<feature type="domain" description="Tyr recombinase" evidence="5">
    <location>
        <begin position="179"/>
        <end position="396"/>
    </location>
</feature>
<dbReference type="Pfam" id="PF14657">
    <property type="entry name" value="Arm-DNA-bind_4"/>
    <property type="match status" value="1"/>
</dbReference>
<organism evidence="6 7">
    <name type="scientific">Liquorilactobacillus nagelii</name>
    <dbReference type="NCBI Taxonomy" id="82688"/>
    <lineage>
        <taxon>Bacteria</taxon>
        <taxon>Bacillati</taxon>
        <taxon>Bacillota</taxon>
        <taxon>Bacilli</taxon>
        <taxon>Lactobacillales</taxon>
        <taxon>Lactobacillaceae</taxon>
        <taxon>Liquorilactobacillus</taxon>
    </lineage>
</organism>
<dbReference type="CDD" id="cd01189">
    <property type="entry name" value="INT_ICEBs1_C_like"/>
    <property type="match status" value="1"/>
</dbReference>
<evidence type="ECO:0000256" key="2">
    <source>
        <dbReference type="ARBA" id="ARBA00022908"/>
    </source>
</evidence>
<comment type="similarity">
    <text evidence="1">Belongs to the 'phage' integrase family.</text>
</comment>
<dbReference type="GO" id="GO:0006310">
    <property type="term" value="P:DNA recombination"/>
    <property type="evidence" value="ECO:0007669"/>
    <property type="project" value="UniProtKB-KW"/>
</dbReference>
<evidence type="ECO:0000313" key="7">
    <source>
        <dbReference type="Proteomes" id="UP000324497"/>
    </source>
</evidence>
<dbReference type="InterPro" id="IPR013762">
    <property type="entry name" value="Integrase-like_cat_sf"/>
</dbReference>
<dbReference type="SUPFAM" id="SSF56349">
    <property type="entry name" value="DNA breaking-rejoining enzymes"/>
    <property type="match status" value="1"/>
</dbReference>
<dbReference type="Gene3D" id="1.10.443.10">
    <property type="entry name" value="Intergrase catalytic core"/>
    <property type="match status" value="1"/>
</dbReference>
<keyword evidence="2" id="KW-0229">DNA integration</keyword>
<reference evidence="6 7" key="1">
    <citation type="submission" date="2016-11" db="EMBL/GenBank/DDBJ databases">
        <title>Interaction between Lactobacillus species and yeast in water kefir.</title>
        <authorList>
            <person name="Behr J."/>
            <person name="Xu D."/>
            <person name="Vogel R.F."/>
        </authorList>
    </citation>
    <scope>NUCLEOTIDE SEQUENCE [LARGE SCALE GENOMIC DNA]</scope>
    <source>
        <strain evidence="6 7">TMW 1.1827</strain>
    </source>
</reference>
<dbReference type="PANTHER" id="PTHR30629:SF2">
    <property type="entry name" value="PROPHAGE INTEGRASE INTS-RELATED"/>
    <property type="match status" value="1"/>
</dbReference>
<sequence length="401" mass="46688">MFEYKKNKAIKEKIYKNGKKSYYFQIYLGKDLQTGKKKITTKRGFKTPALANSAYHKIQIQVANGTYELLTENSKTFKEEYLEWFENQYRNSVKSSTLYKTKQIFDCHILPDIGDQQLSKITSEYLQPFVEAWSLAYKKPNIVSRYAKRVFDYAYIKKEIIANPFDHILLPKVRSMNAKDSHNFLSTGELEKFVKYVLSNSSIDDPGKIEFFKAVFFITLAYTGMRKGELLALTWEDVDLENKMIDINKTIVTNENGKMALQPPKWDSYRKISINQLIFEMLTKLKTVNHSRLVFPNQKDNYFNLSKPNNWLNSIIDMGCADYAAAFKLTHDSKYQSFIPRITPHGFRHTHATWLFEKNPGILPKTVQKRLGHKNIGVTLNIYTHVSSNQNELLSDTLNQI</sequence>
<name>A0A3S6QWZ6_9LACO</name>
<evidence type="ECO:0000256" key="3">
    <source>
        <dbReference type="ARBA" id="ARBA00023125"/>
    </source>
</evidence>
<evidence type="ECO:0000313" key="6">
    <source>
        <dbReference type="EMBL" id="AUJ32289.1"/>
    </source>
</evidence>
<dbReference type="PANTHER" id="PTHR30629">
    <property type="entry name" value="PROPHAGE INTEGRASE"/>
    <property type="match status" value="1"/>
</dbReference>
<dbReference type="GO" id="GO:0003677">
    <property type="term" value="F:DNA binding"/>
    <property type="evidence" value="ECO:0007669"/>
    <property type="project" value="UniProtKB-KW"/>
</dbReference>
<dbReference type="InterPro" id="IPR050808">
    <property type="entry name" value="Phage_Integrase"/>
</dbReference>
<keyword evidence="4" id="KW-0233">DNA recombination</keyword>